<feature type="compositionally biased region" description="Low complexity" evidence="1">
    <location>
        <begin position="248"/>
        <end position="259"/>
    </location>
</feature>
<evidence type="ECO:0000256" key="1">
    <source>
        <dbReference type="SAM" id="MobiDB-lite"/>
    </source>
</evidence>
<protein>
    <submittedName>
        <fullName evidence="2">Uncharacterized protein</fullName>
    </submittedName>
</protein>
<evidence type="ECO:0000313" key="3">
    <source>
        <dbReference type="Proteomes" id="UP000054270"/>
    </source>
</evidence>
<evidence type="ECO:0000313" key="2">
    <source>
        <dbReference type="EMBL" id="KJA16858.1"/>
    </source>
</evidence>
<gene>
    <name evidence="2" type="ORF">HYPSUDRAFT_71036</name>
</gene>
<name>A0A0D2M0X4_HYPSF</name>
<feature type="compositionally biased region" description="Basic residues" evidence="1">
    <location>
        <begin position="351"/>
        <end position="360"/>
    </location>
</feature>
<feature type="compositionally biased region" description="Acidic residues" evidence="1">
    <location>
        <begin position="34"/>
        <end position="65"/>
    </location>
</feature>
<accession>A0A0D2M0X4</accession>
<feature type="compositionally biased region" description="Basic residues" evidence="1">
    <location>
        <begin position="288"/>
        <end position="297"/>
    </location>
</feature>
<feature type="compositionally biased region" description="Basic and acidic residues" evidence="1">
    <location>
        <begin position="314"/>
        <end position="332"/>
    </location>
</feature>
<proteinExistence type="predicted"/>
<dbReference type="OMA" id="MVETHKI"/>
<dbReference type="EMBL" id="KN817613">
    <property type="protein sequence ID" value="KJA16858.1"/>
    <property type="molecule type" value="Genomic_DNA"/>
</dbReference>
<feature type="compositionally biased region" description="Acidic residues" evidence="1">
    <location>
        <begin position="72"/>
        <end position="87"/>
    </location>
</feature>
<feature type="region of interest" description="Disordered" evidence="1">
    <location>
        <begin position="1"/>
        <end position="91"/>
    </location>
</feature>
<sequence length="360" mass="39361">MFKRVEKRRLKKQEEEELGIDEDMKEILGMHDTDSEESASDESDSDDDEEEDVRDDVAEDDDGSGEEGQSVAEDEDADEDEGEDAEDPNVTVRQALLDSVYVVSILPEVKACVVCPGKLLKGAKMVQLHRVSNAHERRSKQFKALSVDAHPDESAWEVLQRGSVEKPKLSLAPSADATSKRAEKKASQAEKLNLRREKAKAKRVKDALKKKASTAGPSGLSPEQPEVKTVKPLSESGKPSKKNRSKQNKSSEIPKVVSPPKKKRKIEQSLEINGPSAATEETPSAPPKRVKKPKHKKAEGDSPPAPASPNKDAPGAKESVKDVARSISDRAKNARQRAMTASKGSKDDSRPRRKKPVATS</sequence>
<dbReference type="AlphaFoldDB" id="A0A0D2M0X4"/>
<feature type="compositionally biased region" description="Basic residues" evidence="1">
    <location>
        <begin position="1"/>
        <end position="11"/>
    </location>
</feature>
<organism evidence="2 3">
    <name type="scientific">Hypholoma sublateritium (strain FD-334 SS-4)</name>
    <dbReference type="NCBI Taxonomy" id="945553"/>
    <lineage>
        <taxon>Eukaryota</taxon>
        <taxon>Fungi</taxon>
        <taxon>Dikarya</taxon>
        <taxon>Basidiomycota</taxon>
        <taxon>Agaricomycotina</taxon>
        <taxon>Agaricomycetes</taxon>
        <taxon>Agaricomycetidae</taxon>
        <taxon>Agaricales</taxon>
        <taxon>Agaricineae</taxon>
        <taxon>Strophariaceae</taxon>
        <taxon>Hypholoma</taxon>
    </lineage>
</organism>
<feature type="region of interest" description="Disordered" evidence="1">
    <location>
        <begin position="167"/>
        <end position="360"/>
    </location>
</feature>
<dbReference type="STRING" id="945553.A0A0D2M0X4"/>
<reference evidence="3" key="1">
    <citation type="submission" date="2014-04" db="EMBL/GenBank/DDBJ databases">
        <title>Evolutionary Origins and Diversification of the Mycorrhizal Mutualists.</title>
        <authorList>
            <consortium name="DOE Joint Genome Institute"/>
            <consortium name="Mycorrhizal Genomics Consortium"/>
            <person name="Kohler A."/>
            <person name="Kuo A."/>
            <person name="Nagy L.G."/>
            <person name="Floudas D."/>
            <person name="Copeland A."/>
            <person name="Barry K.W."/>
            <person name="Cichocki N."/>
            <person name="Veneault-Fourrey C."/>
            <person name="LaButti K."/>
            <person name="Lindquist E.A."/>
            <person name="Lipzen A."/>
            <person name="Lundell T."/>
            <person name="Morin E."/>
            <person name="Murat C."/>
            <person name="Riley R."/>
            <person name="Ohm R."/>
            <person name="Sun H."/>
            <person name="Tunlid A."/>
            <person name="Henrissat B."/>
            <person name="Grigoriev I.V."/>
            <person name="Hibbett D.S."/>
            <person name="Martin F."/>
        </authorList>
    </citation>
    <scope>NUCLEOTIDE SEQUENCE [LARGE SCALE GENOMIC DNA]</scope>
    <source>
        <strain evidence="3">FD-334 SS-4</strain>
    </source>
</reference>
<keyword evidence="3" id="KW-1185">Reference proteome</keyword>
<dbReference type="OrthoDB" id="2538461at2759"/>
<feature type="compositionally biased region" description="Basic and acidic residues" evidence="1">
    <location>
        <begin position="178"/>
        <end position="196"/>
    </location>
</feature>
<feature type="compositionally biased region" description="Acidic residues" evidence="1">
    <location>
        <begin position="15"/>
        <end position="24"/>
    </location>
</feature>
<dbReference type="Proteomes" id="UP000054270">
    <property type="component" value="Unassembled WGS sequence"/>
</dbReference>